<dbReference type="InterPro" id="IPR034804">
    <property type="entry name" value="SQR/QFR_C/D"/>
</dbReference>
<reference evidence="3" key="1">
    <citation type="journal article" date="2019" name="Int. J. Syst. Evol. Microbiol.">
        <title>The Global Catalogue of Microorganisms (GCM) 10K type strain sequencing project: providing services to taxonomists for standard genome sequencing and annotation.</title>
        <authorList>
            <consortium name="The Broad Institute Genomics Platform"/>
            <consortium name="The Broad Institute Genome Sequencing Center for Infectious Disease"/>
            <person name="Wu L."/>
            <person name="Ma J."/>
        </authorList>
    </citation>
    <scope>NUCLEOTIDE SEQUENCE [LARGE SCALE GENOMIC DNA]</scope>
    <source>
        <strain evidence="3">JCM 17919</strain>
    </source>
</reference>
<protein>
    <recommendedName>
        <fullName evidence="4">Succinate dehydrogenase cytochrome b subunit</fullName>
    </recommendedName>
</protein>
<dbReference type="EMBL" id="BAABGY010000007">
    <property type="protein sequence ID" value="GAA4330515.1"/>
    <property type="molecule type" value="Genomic_DNA"/>
</dbReference>
<dbReference type="Gene3D" id="1.20.1300.10">
    <property type="entry name" value="Fumarate reductase/succinate dehydrogenase, transmembrane subunit"/>
    <property type="match status" value="1"/>
</dbReference>
<dbReference type="SUPFAM" id="SSF81343">
    <property type="entry name" value="Fumarate reductase respiratory complex transmembrane subunits"/>
    <property type="match status" value="1"/>
</dbReference>
<dbReference type="NCBIfam" id="TIGR02046">
    <property type="entry name" value="sdhC_b558_fam"/>
    <property type="match status" value="1"/>
</dbReference>
<proteinExistence type="predicted"/>
<keyword evidence="1" id="KW-0472">Membrane</keyword>
<keyword evidence="1" id="KW-1133">Transmembrane helix</keyword>
<evidence type="ECO:0008006" key="4">
    <source>
        <dbReference type="Google" id="ProtNLM"/>
    </source>
</evidence>
<name>A0ABP8GWI4_9BACT</name>
<comment type="caution">
    <text evidence="2">The sequence shown here is derived from an EMBL/GenBank/DDBJ whole genome shotgun (WGS) entry which is preliminary data.</text>
</comment>
<evidence type="ECO:0000313" key="3">
    <source>
        <dbReference type="Proteomes" id="UP001501725"/>
    </source>
</evidence>
<feature type="transmembrane region" description="Helical" evidence="1">
    <location>
        <begin position="155"/>
        <end position="175"/>
    </location>
</feature>
<sequence length="222" mass="25354">MALTGLFLISFLIVHVGLNATIFNDLRYFDEQDNGSMFNRAAHFMGNSLIIRIMELGLFAGIILHIVQGYAIEMKNRSRRGTGYQVSLGNRGSKWYSRSMALLGTLILLFLIVHVAHFWVPSRITHDMESAVYHNNGVEVHNLFLKMYEVFQQEWVVILYLLGVGSLAFHLFHGFHSAFRSLGVNNKKYLALLRSLGYGFTIIVSILFALMPIAMYFDWVQP</sequence>
<dbReference type="Proteomes" id="UP001501725">
    <property type="component" value="Unassembled WGS sequence"/>
</dbReference>
<feature type="transmembrane region" description="Helical" evidence="1">
    <location>
        <begin position="49"/>
        <end position="72"/>
    </location>
</feature>
<feature type="transmembrane region" description="Helical" evidence="1">
    <location>
        <begin position="196"/>
        <end position="217"/>
    </location>
</feature>
<evidence type="ECO:0000256" key="1">
    <source>
        <dbReference type="SAM" id="Phobius"/>
    </source>
</evidence>
<evidence type="ECO:0000313" key="2">
    <source>
        <dbReference type="EMBL" id="GAA4330515.1"/>
    </source>
</evidence>
<keyword evidence="3" id="KW-1185">Reference proteome</keyword>
<organism evidence="2 3">
    <name type="scientific">Flaviaesturariibacter amylovorans</name>
    <dbReference type="NCBI Taxonomy" id="1084520"/>
    <lineage>
        <taxon>Bacteria</taxon>
        <taxon>Pseudomonadati</taxon>
        <taxon>Bacteroidota</taxon>
        <taxon>Chitinophagia</taxon>
        <taxon>Chitinophagales</taxon>
        <taxon>Chitinophagaceae</taxon>
        <taxon>Flaviaestuariibacter</taxon>
    </lineage>
</organism>
<accession>A0ABP8GWI4</accession>
<dbReference type="CDD" id="cd03498">
    <property type="entry name" value="SQR_TypeB_2_TM"/>
    <property type="match status" value="1"/>
</dbReference>
<keyword evidence="1" id="KW-0812">Transmembrane</keyword>
<dbReference type="InterPro" id="IPR011138">
    <property type="entry name" value="Cytochrome_b-558"/>
</dbReference>
<feature type="transmembrane region" description="Helical" evidence="1">
    <location>
        <begin position="100"/>
        <end position="120"/>
    </location>
</feature>
<gene>
    <name evidence="2" type="ORF">GCM10023184_21710</name>
</gene>